<feature type="transmembrane region" description="Helical" evidence="6">
    <location>
        <begin position="240"/>
        <end position="264"/>
    </location>
</feature>
<comment type="caution">
    <text evidence="8">The sequence shown here is derived from an EMBL/GenBank/DDBJ whole genome shotgun (WGS) entry which is preliminary data.</text>
</comment>
<gene>
    <name evidence="8" type="ORF">LCGC14_1573650</name>
</gene>
<keyword evidence="4 6" id="KW-1133">Transmembrane helix</keyword>
<evidence type="ECO:0000313" key="8">
    <source>
        <dbReference type="EMBL" id="KKM27550.1"/>
    </source>
</evidence>
<reference evidence="8" key="1">
    <citation type="journal article" date="2015" name="Nature">
        <title>Complex archaea that bridge the gap between prokaryotes and eukaryotes.</title>
        <authorList>
            <person name="Spang A."/>
            <person name="Saw J.H."/>
            <person name="Jorgensen S.L."/>
            <person name="Zaremba-Niedzwiedzka K."/>
            <person name="Martijn J."/>
            <person name="Lind A.E."/>
            <person name="van Eijk R."/>
            <person name="Schleper C."/>
            <person name="Guy L."/>
            <person name="Ettema T.J."/>
        </authorList>
    </citation>
    <scope>NUCLEOTIDE SEQUENCE</scope>
</reference>
<accession>A0A0F9LJD5</accession>
<feature type="transmembrane region" description="Helical" evidence="6">
    <location>
        <begin position="210"/>
        <end position="234"/>
    </location>
</feature>
<name>A0A0F9LJD5_9ZZZZ</name>
<evidence type="ECO:0000256" key="4">
    <source>
        <dbReference type="ARBA" id="ARBA00022989"/>
    </source>
</evidence>
<keyword evidence="5 6" id="KW-0472">Membrane</keyword>
<protein>
    <recommendedName>
        <fullName evidence="7">ABC-2 type transporter transmembrane domain-containing protein</fullName>
    </recommendedName>
</protein>
<evidence type="ECO:0000256" key="3">
    <source>
        <dbReference type="ARBA" id="ARBA00022692"/>
    </source>
</evidence>
<feature type="transmembrane region" description="Helical" evidence="6">
    <location>
        <begin position="168"/>
        <end position="189"/>
    </location>
</feature>
<evidence type="ECO:0000256" key="1">
    <source>
        <dbReference type="ARBA" id="ARBA00004651"/>
    </source>
</evidence>
<feature type="transmembrane region" description="Helical" evidence="6">
    <location>
        <begin position="271"/>
        <end position="291"/>
    </location>
</feature>
<feature type="transmembrane region" description="Helical" evidence="6">
    <location>
        <begin position="21"/>
        <end position="41"/>
    </location>
</feature>
<dbReference type="EMBL" id="LAZR01012301">
    <property type="protein sequence ID" value="KKM27550.1"/>
    <property type="molecule type" value="Genomic_DNA"/>
</dbReference>
<evidence type="ECO:0000259" key="7">
    <source>
        <dbReference type="Pfam" id="PF12698"/>
    </source>
</evidence>
<dbReference type="GO" id="GO:0140359">
    <property type="term" value="F:ABC-type transporter activity"/>
    <property type="evidence" value="ECO:0007669"/>
    <property type="project" value="InterPro"/>
</dbReference>
<sequence length="351" mass="39556">MRWRTIKTVIAKDFKLFFRNKFFSVMTIFGIILYLVFYFIMPNTVDETIEIGLYAPQAFSMFYENIEEGLIIRNMKTEDELKQAVTDKELHIGISFPEDIQKSLMSGEKPQIFVYYSSDLSDEIKEMYTILIGEMINEMSGFEIDIDEVEIVLGPDMGGKQIPYRDRMLPLFAVMLLITETLGLANLITSELENGTIQALLTTPMKVIDLFVGKGVTGVFLAFSPAILLMIITGSLTQNILLIITSLLLGSIMVTGLAFFIASISKDMMSVIAWGTLLMIVLFIPAFTVIFPGPVSGWIKVIPSFFLVDILHRAVNFDIGWSGNLNNIMFLIGFNIVFVLLGIITLKRKVR</sequence>
<dbReference type="Pfam" id="PF12698">
    <property type="entry name" value="ABC2_membrane_3"/>
    <property type="match status" value="1"/>
</dbReference>
<proteinExistence type="predicted"/>
<dbReference type="InterPro" id="IPR051449">
    <property type="entry name" value="ABC-2_transporter_component"/>
</dbReference>
<feature type="transmembrane region" description="Helical" evidence="6">
    <location>
        <begin position="328"/>
        <end position="346"/>
    </location>
</feature>
<comment type="subcellular location">
    <subcellularLocation>
        <location evidence="1">Cell membrane</location>
        <topology evidence="1">Multi-pass membrane protein</topology>
    </subcellularLocation>
</comment>
<dbReference type="GO" id="GO:0005886">
    <property type="term" value="C:plasma membrane"/>
    <property type="evidence" value="ECO:0007669"/>
    <property type="project" value="UniProtKB-SubCell"/>
</dbReference>
<evidence type="ECO:0000256" key="2">
    <source>
        <dbReference type="ARBA" id="ARBA00022475"/>
    </source>
</evidence>
<evidence type="ECO:0000256" key="5">
    <source>
        <dbReference type="ARBA" id="ARBA00023136"/>
    </source>
</evidence>
<dbReference type="AlphaFoldDB" id="A0A0F9LJD5"/>
<feature type="domain" description="ABC-2 type transporter transmembrane" evidence="7">
    <location>
        <begin position="22"/>
        <end position="344"/>
    </location>
</feature>
<keyword evidence="2" id="KW-1003">Cell membrane</keyword>
<dbReference type="PANTHER" id="PTHR30294">
    <property type="entry name" value="MEMBRANE COMPONENT OF ABC TRANSPORTER YHHJ-RELATED"/>
    <property type="match status" value="1"/>
</dbReference>
<dbReference type="InterPro" id="IPR013525">
    <property type="entry name" value="ABC2_TM"/>
</dbReference>
<keyword evidence="3 6" id="KW-0812">Transmembrane</keyword>
<evidence type="ECO:0000256" key="6">
    <source>
        <dbReference type="SAM" id="Phobius"/>
    </source>
</evidence>
<organism evidence="8">
    <name type="scientific">marine sediment metagenome</name>
    <dbReference type="NCBI Taxonomy" id="412755"/>
    <lineage>
        <taxon>unclassified sequences</taxon>
        <taxon>metagenomes</taxon>
        <taxon>ecological metagenomes</taxon>
    </lineage>
</organism>
<dbReference type="PANTHER" id="PTHR30294:SF29">
    <property type="entry name" value="MULTIDRUG ABC TRANSPORTER PERMEASE YBHS-RELATED"/>
    <property type="match status" value="1"/>
</dbReference>